<dbReference type="EC" id="5.4.99.-" evidence="4"/>
<dbReference type="InterPro" id="IPR002942">
    <property type="entry name" value="S4_RNA-bd"/>
</dbReference>
<dbReference type="PANTHER" id="PTHR47683">
    <property type="entry name" value="PSEUDOURIDINE SYNTHASE FAMILY PROTEIN-RELATED"/>
    <property type="match status" value="1"/>
</dbReference>
<comment type="similarity">
    <text evidence="1 4">Belongs to the pseudouridine synthase RsuA family.</text>
</comment>
<dbReference type="Gene3D" id="3.30.70.580">
    <property type="entry name" value="Pseudouridine synthase I, catalytic domain, N-terminal subdomain"/>
    <property type="match status" value="1"/>
</dbReference>
<dbReference type="SUPFAM" id="SSF55120">
    <property type="entry name" value="Pseudouridine synthase"/>
    <property type="match status" value="1"/>
</dbReference>
<dbReference type="Gene3D" id="3.30.70.1560">
    <property type="entry name" value="Alpha-L RNA-binding motif"/>
    <property type="match status" value="1"/>
</dbReference>
<dbReference type="Gene3D" id="3.10.290.10">
    <property type="entry name" value="RNA-binding S4 domain"/>
    <property type="match status" value="1"/>
</dbReference>
<dbReference type="InterPro" id="IPR000748">
    <property type="entry name" value="PsdUridine_synth_RsuA/RluB/E/F"/>
</dbReference>
<dbReference type="InterPro" id="IPR020094">
    <property type="entry name" value="TruA/RsuA/RluB/E/F_N"/>
</dbReference>
<feature type="domain" description="RNA-binding S4" evidence="5">
    <location>
        <begin position="7"/>
        <end position="67"/>
    </location>
</feature>
<evidence type="ECO:0000313" key="6">
    <source>
        <dbReference type="EMBL" id="MDZ8117648.1"/>
    </source>
</evidence>
<dbReference type="NCBIfam" id="TIGR00093">
    <property type="entry name" value="pseudouridine synthase"/>
    <property type="match status" value="1"/>
</dbReference>
<dbReference type="Pfam" id="PF01479">
    <property type="entry name" value="S4"/>
    <property type="match status" value="1"/>
</dbReference>
<keyword evidence="3" id="KW-0694">RNA-binding</keyword>
<evidence type="ECO:0000259" key="5">
    <source>
        <dbReference type="SMART" id="SM00363"/>
    </source>
</evidence>
<sequence>MSEKESIRLQKYLADCGLGSRRFCEKLISAGRVKVDGEIVTALGTKVVPGRQSVVCNGKPVAQEASVTLLLNKPPKVICTSDDPQGRTTVLDLLEDLPERVYTVGRLDFMSEGLIVVTNDGDLAHALMHPRYHVPKVYRVWIDTPLGYHQRPKMMRGIPNQGETLRVLDIDEGKHTKQGVEYTITLGEGRNRHIRRLMEHFNKKVFRLQRVAIGPIRLDDLKTGEWRRAKPAELKLLRIAIKEAKGLTK</sequence>
<comment type="caution">
    <text evidence="6">The sequence shown here is derived from an EMBL/GenBank/DDBJ whole genome shotgun (WGS) entry which is preliminary data.</text>
</comment>
<dbReference type="Pfam" id="PF00849">
    <property type="entry name" value="PseudoU_synth_2"/>
    <property type="match status" value="1"/>
</dbReference>
<protein>
    <recommendedName>
        <fullName evidence="4">Pseudouridine synthase</fullName>
        <ecNumber evidence="4">5.4.99.-</ecNumber>
    </recommendedName>
</protein>
<dbReference type="InterPro" id="IPR036986">
    <property type="entry name" value="S4_RNA-bd_sf"/>
</dbReference>
<dbReference type="CDD" id="cd00165">
    <property type="entry name" value="S4"/>
    <property type="match status" value="1"/>
</dbReference>
<evidence type="ECO:0000256" key="2">
    <source>
        <dbReference type="ARBA" id="ARBA00023235"/>
    </source>
</evidence>
<accession>A0ABU5MTZ1</accession>
<dbReference type="PROSITE" id="PS01149">
    <property type="entry name" value="PSI_RSU"/>
    <property type="match status" value="1"/>
</dbReference>
<dbReference type="Proteomes" id="UP001290861">
    <property type="component" value="Unassembled WGS sequence"/>
</dbReference>
<evidence type="ECO:0000256" key="3">
    <source>
        <dbReference type="PROSITE-ProRule" id="PRU00182"/>
    </source>
</evidence>
<dbReference type="GO" id="GO:0016853">
    <property type="term" value="F:isomerase activity"/>
    <property type="evidence" value="ECO:0007669"/>
    <property type="project" value="UniProtKB-KW"/>
</dbReference>
<reference evidence="6 7" key="1">
    <citation type="journal article" date="2024" name="Appl. Environ. Microbiol.">
        <title>Pontiella agarivorans sp. nov., a novel marine anaerobic bacterium capable of degrading macroalgal polysaccharides and fixing nitrogen.</title>
        <authorList>
            <person name="Liu N."/>
            <person name="Kivenson V."/>
            <person name="Peng X."/>
            <person name="Cui Z."/>
            <person name="Lankiewicz T.S."/>
            <person name="Gosselin K.M."/>
            <person name="English C.J."/>
            <person name="Blair E.M."/>
            <person name="O'Malley M.A."/>
            <person name="Valentine D.L."/>
        </authorList>
    </citation>
    <scope>NUCLEOTIDE SEQUENCE [LARGE SCALE GENOMIC DNA]</scope>
    <source>
        <strain evidence="6 7">NLcol2</strain>
    </source>
</reference>
<evidence type="ECO:0000313" key="7">
    <source>
        <dbReference type="Proteomes" id="UP001290861"/>
    </source>
</evidence>
<dbReference type="InterPro" id="IPR050343">
    <property type="entry name" value="RsuA_PseudoU_synthase"/>
</dbReference>
<evidence type="ECO:0000256" key="4">
    <source>
        <dbReference type="RuleBase" id="RU003887"/>
    </source>
</evidence>
<dbReference type="InterPro" id="IPR020103">
    <property type="entry name" value="PsdUridine_synth_cat_dom_sf"/>
</dbReference>
<keyword evidence="7" id="KW-1185">Reference proteome</keyword>
<organism evidence="6 7">
    <name type="scientific">Pontiella agarivorans</name>
    <dbReference type="NCBI Taxonomy" id="3038953"/>
    <lineage>
        <taxon>Bacteria</taxon>
        <taxon>Pseudomonadati</taxon>
        <taxon>Kiritimatiellota</taxon>
        <taxon>Kiritimatiellia</taxon>
        <taxon>Kiritimatiellales</taxon>
        <taxon>Pontiellaceae</taxon>
        <taxon>Pontiella</taxon>
    </lineage>
</organism>
<name>A0ABU5MTZ1_9BACT</name>
<dbReference type="PANTHER" id="PTHR47683:SF2">
    <property type="entry name" value="RNA-BINDING S4 DOMAIN-CONTAINING PROTEIN"/>
    <property type="match status" value="1"/>
</dbReference>
<dbReference type="PROSITE" id="PS50889">
    <property type="entry name" value="S4"/>
    <property type="match status" value="1"/>
</dbReference>
<keyword evidence="2 4" id="KW-0413">Isomerase</keyword>
<dbReference type="InterPro" id="IPR042092">
    <property type="entry name" value="PsdUridine_s_RsuA/RluB/E/F_cat"/>
</dbReference>
<proteinExistence type="inferred from homology"/>
<evidence type="ECO:0000256" key="1">
    <source>
        <dbReference type="ARBA" id="ARBA00008348"/>
    </source>
</evidence>
<dbReference type="InterPro" id="IPR018496">
    <property type="entry name" value="PsdUridine_synth_RsuA/RluB_CS"/>
</dbReference>
<gene>
    <name evidence="6" type="ORF">P9H32_03335</name>
</gene>
<dbReference type="SMART" id="SM00363">
    <property type="entry name" value="S4"/>
    <property type="match status" value="1"/>
</dbReference>
<dbReference type="SUPFAM" id="SSF55174">
    <property type="entry name" value="Alpha-L RNA-binding motif"/>
    <property type="match status" value="1"/>
</dbReference>
<dbReference type="CDD" id="cd02870">
    <property type="entry name" value="PseudoU_synth_RsuA_like"/>
    <property type="match status" value="1"/>
</dbReference>
<dbReference type="InterPro" id="IPR006145">
    <property type="entry name" value="PsdUridine_synth_RsuA/RluA"/>
</dbReference>
<dbReference type="EMBL" id="JARVCO010000002">
    <property type="protein sequence ID" value="MDZ8117648.1"/>
    <property type="molecule type" value="Genomic_DNA"/>
</dbReference>
<dbReference type="RefSeq" id="WP_322607447.1">
    <property type="nucleotide sequence ID" value="NZ_JARVCO010000002.1"/>
</dbReference>